<evidence type="ECO:0000256" key="4">
    <source>
        <dbReference type="ARBA" id="ARBA00022553"/>
    </source>
</evidence>
<dbReference type="GO" id="GO:0016036">
    <property type="term" value="P:cellular response to phosphate starvation"/>
    <property type="evidence" value="ECO:0007669"/>
    <property type="project" value="TreeGrafter"/>
</dbReference>
<dbReference type="GO" id="GO:0004721">
    <property type="term" value="F:phosphoprotein phosphatase activity"/>
    <property type="evidence" value="ECO:0007669"/>
    <property type="project" value="TreeGrafter"/>
</dbReference>
<dbReference type="OrthoDB" id="9813151at2"/>
<evidence type="ECO:0000313" key="12">
    <source>
        <dbReference type="EMBL" id="RRJ87500.1"/>
    </source>
</evidence>
<dbReference type="SMART" id="SM00388">
    <property type="entry name" value="HisKA"/>
    <property type="match status" value="1"/>
</dbReference>
<evidence type="ECO:0000259" key="11">
    <source>
        <dbReference type="PROSITE" id="PS50109"/>
    </source>
</evidence>
<dbReference type="InterPro" id="IPR036097">
    <property type="entry name" value="HisK_dim/P_sf"/>
</dbReference>
<feature type="transmembrane region" description="Helical" evidence="10">
    <location>
        <begin position="6"/>
        <end position="28"/>
    </location>
</feature>
<dbReference type="InterPro" id="IPR005467">
    <property type="entry name" value="His_kinase_dom"/>
</dbReference>
<comment type="caution">
    <text evidence="12">The sequence shown here is derived from an EMBL/GenBank/DDBJ whole genome shotgun (WGS) entry which is preliminary data.</text>
</comment>
<dbReference type="PANTHER" id="PTHR45453">
    <property type="entry name" value="PHOSPHATE REGULON SENSOR PROTEIN PHOR"/>
    <property type="match status" value="1"/>
</dbReference>
<dbReference type="CDD" id="cd00075">
    <property type="entry name" value="HATPase"/>
    <property type="match status" value="1"/>
</dbReference>
<dbReference type="RefSeq" id="WP_124970398.1">
    <property type="nucleotide sequence ID" value="NZ_RQVS01000004.1"/>
</dbReference>
<comment type="catalytic activity">
    <reaction evidence="1">
        <text>ATP + protein L-histidine = ADP + protein N-phospho-L-histidine.</text>
        <dbReference type="EC" id="2.7.13.3"/>
    </reaction>
</comment>
<dbReference type="InterPro" id="IPR050351">
    <property type="entry name" value="BphY/WalK/GraS-like"/>
</dbReference>
<keyword evidence="13" id="KW-1185">Reference proteome</keyword>
<sequence length="404" mass="43932">MQSPLASIIMLAIGMVIGAGIFALVVFADRQRRRAVALMEPRIPEGVEEVLAALPQIAVVVDPSHNVLRATEGATSSGIISRNGRLIQVLQPLASGAWETGLPVETEVTIPRGPFGQAGVRYRMRAMRLQPRFVLILAEDLTEAIRVEDVRRDFVANVSHELKTPIGAVTLLAEAIGEAADDEEQVRYFSKRLLVEGDRLARLTREIIDLSRLQSMDTLESAAVVEISDVIAQAVDQTRIPAEARDIEIGVRAPEGLEVWGDVDLLVMCLQNLITNAISYSSAGAYVGVGARRADDVIEISVTDRGIGIAEADQKRIFERFYRVDMARSRNTGGTGLGLSIVRHIVENHGGDIRVWSKPGRGSTFTVRLPAAESRAPEDELTEAPTTQAIPLPPIGDAGKRRFL</sequence>
<keyword evidence="7" id="KW-0902">Two-component regulatory system</keyword>
<evidence type="ECO:0000256" key="5">
    <source>
        <dbReference type="ARBA" id="ARBA00022679"/>
    </source>
</evidence>
<gene>
    <name evidence="12" type="ORF">EG850_04145</name>
</gene>
<dbReference type="PRINTS" id="PR00344">
    <property type="entry name" value="BCTRLSENSOR"/>
</dbReference>
<keyword evidence="10" id="KW-0472">Membrane</keyword>
<dbReference type="GO" id="GO:0005886">
    <property type="term" value="C:plasma membrane"/>
    <property type="evidence" value="ECO:0007669"/>
    <property type="project" value="UniProtKB-SubCell"/>
</dbReference>
<dbReference type="InterPro" id="IPR003594">
    <property type="entry name" value="HATPase_dom"/>
</dbReference>
<organism evidence="12 13">
    <name type="scientific">Gulosibacter macacae</name>
    <dbReference type="NCBI Taxonomy" id="2488791"/>
    <lineage>
        <taxon>Bacteria</taxon>
        <taxon>Bacillati</taxon>
        <taxon>Actinomycetota</taxon>
        <taxon>Actinomycetes</taxon>
        <taxon>Micrococcales</taxon>
        <taxon>Microbacteriaceae</taxon>
        <taxon>Gulosibacter</taxon>
    </lineage>
</organism>
<evidence type="ECO:0000256" key="2">
    <source>
        <dbReference type="ARBA" id="ARBA00004236"/>
    </source>
</evidence>
<feature type="domain" description="Histidine kinase" evidence="11">
    <location>
        <begin position="157"/>
        <end position="373"/>
    </location>
</feature>
<evidence type="ECO:0000256" key="8">
    <source>
        <dbReference type="ARBA" id="ARBA00039401"/>
    </source>
</evidence>
<dbReference type="SMART" id="SM00387">
    <property type="entry name" value="HATPase_c"/>
    <property type="match status" value="1"/>
</dbReference>
<dbReference type="FunFam" id="3.30.565.10:FF:000006">
    <property type="entry name" value="Sensor histidine kinase WalK"/>
    <property type="match status" value="1"/>
</dbReference>
<dbReference type="GO" id="GO:0000155">
    <property type="term" value="F:phosphorelay sensor kinase activity"/>
    <property type="evidence" value="ECO:0007669"/>
    <property type="project" value="InterPro"/>
</dbReference>
<dbReference type="PANTHER" id="PTHR45453:SF1">
    <property type="entry name" value="PHOSPHATE REGULON SENSOR PROTEIN PHOR"/>
    <property type="match status" value="1"/>
</dbReference>
<keyword evidence="10" id="KW-0812">Transmembrane</keyword>
<dbReference type="AlphaFoldDB" id="A0A3P3VXS5"/>
<dbReference type="SUPFAM" id="SSF47384">
    <property type="entry name" value="Homodimeric domain of signal transducing histidine kinase"/>
    <property type="match status" value="1"/>
</dbReference>
<dbReference type="InterPro" id="IPR036890">
    <property type="entry name" value="HATPase_C_sf"/>
</dbReference>
<dbReference type="EC" id="2.7.13.3" evidence="3"/>
<dbReference type="InterPro" id="IPR004358">
    <property type="entry name" value="Sig_transdc_His_kin-like_C"/>
</dbReference>
<dbReference type="Pfam" id="PF00512">
    <property type="entry name" value="HisKA"/>
    <property type="match status" value="1"/>
</dbReference>
<dbReference type="InterPro" id="IPR003661">
    <property type="entry name" value="HisK_dim/P_dom"/>
</dbReference>
<keyword evidence="4" id="KW-0597">Phosphoprotein</keyword>
<evidence type="ECO:0000313" key="13">
    <source>
        <dbReference type="Proteomes" id="UP000274391"/>
    </source>
</evidence>
<evidence type="ECO:0000256" key="6">
    <source>
        <dbReference type="ARBA" id="ARBA00022777"/>
    </source>
</evidence>
<name>A0A3P3VXS5_9MICO</name>
<dbReference type="Proteomes" id="UP000274391">
    <property type="component" value="Unassembled WGS sequence"/>
</dbReference>
<dbReference type="Gene3D" id="1.10.287.130">
    <property type="match status" value="1"/>
</dbReference>
<proteinExistence type="predicted"/>
<evidence type="ECO:0000256" key="9">
    <source>
        <dbReference type="SAM" id="MobiDB-lite"/>
    </source>
</evidence>
<evidence type="ECO:0000256" key="3">
    <source>
        <dbReference type="ARBA" id="ARBA00012438"/>
    </source>
</evidence>
<evidence type="ECO:0000256" key="10">
    <source>
        <dbReference type="SAM" id="Phobius"/>
    </source>
</evidence>
<dbReference type="CDD" id="cd00082">
    <property type="entry name" value="HisKA"/>
    <property type="match status" value="1"/>
</dbReference>
<dbReference type="Pfam" id="PF02518">
    <property type="entry name" value="HATPase_c"/>
    <property type="match status" value="1"/>
</dbReference>
<comment type="subcellular location">
    <subcellularLocation>
        <location evidence="2">Cell membrane</location>
    </subcellularLocation>
</comment>
<evidence type="ECO:0000256" key="1">
    <source>
        <dbReference type="ARBA" id="ARBA00000085"/>
    </source>
</evidence>
<dbReference type="Gene3D" id="3.30.565.10">
    <property type="entry name" value="Histidine kinase-like ATPase, C-terminal domain"/>
    <property type="match status" value="1"/>
</dbReference>
<evidence type="ECO:0000256" key="7">
    <source>
        <dbReference type="ARBA" id="ARBA00023012"/>
    </source>
</evidence>
<dbReference type="PROSITE" id="PS50109">
    <property type="entry name" value="HIS_KIN"/>
    <property type="match status" value="1"/>
</dbReference>
<protein>
    <recommendedName>
        <fullName evidence="8">Sensor-like histidine kinase SenX3</fullName>
        <ecNumber evidence="3">2.7.13.3</ecNumber>
    </recommendedName>
</protein>
<dbReference type="SUPFAM" id="SSF55874">
    <property type="entry name" value="ATPase domain of HSP90 chaperone/DNA topoisomerase II/histidine kinase"/>
    <property type="match status" value="1"/>
</dbReference>
<keyword evidence="5" id="KW-0808">Transferase</keyword>
<accession>A0A3P3VXS5</accession>
<reference evidence="12 13" key="1">
    <citation type="submission" date="2018-11" db="EMBL/GenBank/DDBJ databases">
        <title>YIM 102482-1 draft genome.</title>
        <authorList>
            <person name="Li G."/>
            <person name="Jiang Y."/>
        </authorList>
    </citation>
    <scope>NUCLEOTIDE SEQUENCE [LARGE SCALE GENOMIC DNA]</scope>
    <source>
        <strain evidence="12 13">YIM 102482-1</strain>
    </source>
</reference>
<dbReference type="EMBL" id="RQVS01000004">
    <property type="protein sequence ID" value="RRJ87500.1"/>
    <property type="molecule type" value="Genomic_DNA"/>
</dbReference>
<feature type="region of interest" description="Disordered" evidence="9">
    <location>
        <begin position="371"/>
        <end position="404"/>
    </location>
</feature>
<keyword evidence="6 12" id="KW-0418">Kinase</keyword>
<keyword evidence="10" id="KW-1133">Transmembrane helix</keyword>